<evidence type="ECO:0000256" key="2">
    <source>
        <dbReference type="ARBA" id="ARBA00022692"/>
    </source>
</evidence>
<dbReference type="InterPro" id="IPR002797">
    <property type="entry name" value="Polysacc_synth"/>
</dbReference>
<feature type="transmembrane region" description="Helical" evidence="5">
    <location>
        <begin position="93"/>
        <end position="117"/>
    </location>
</feature>
<evidence type="ECO:0000256" key="4">
    <source>
        <dbReference type="ARBA" id="ARBA00023136"/>
    </source>
</evidence>
<dbReference type="RefSeq" id="WP_104810032.1">
    <property type="nucleotide sequence ID" value="NZ_MQUA01000013.1"/>
</dbReference>
<protein>
    <recommendedName>
        <fullName evidence="8">Polysaccharide biosynthesis protein</fullName>
    </recommendedName>
</protein>
<dbReference type="PANTHER" id="PTHR43424:SF1">
    <property type="entry name" value="LOCUS PUTATIVE PROTEIN 1-RELATED"/>
    <property type="match status" value="1"/>
</dbReference>
<organism evidence="6 7">
    <name type="scientific">Polaribacter filamentus</name>
    <dbReference type="NCBI Taxonomy" id="53483"/>
    <lineage>
        <taxon>Bacteria</taxon>
        <taxon>Pseudomonadati</taxon>
        <taxon>Bacteroidota</taxon>
        <taxon>Flavobacteriia</taxon>
        <taxon>Flavobacteriales</taxon>
        <taxon>Flavobacteriaceae</taxon>
    </lineage>
</organism>
<gene>
    <name evidence="6" type="ORF">BST83_12190</name>
</gene>
<feature type="transmembrane region" description="Helical" evidence="5">
    <location>
        <begin position="21"/>
        <end position="43"/>
    </location>
</feature>
<sequence length="118" mass="13508">MINKYNLKKSLHKNKNLIKNFSFLSILQVSQMLIGVVIFPYLIKVLGTNNYGIVAYSQAVLGYAVLFVNYGFNITGTREIAKNKLNKDKMSRIFSTILIVKAIIFIIFLLLLLFYLLP</sequence>
<proteinExistence type="predicted"/>
<keyword evidence="4 5" id="KW-0472">Membrane</keyword>
<dbReference type="Proteomes" id="UP000239522">
    <property type="component" value="Unassembled WGS sequence"/>
</dbReference>
<comment type="subcellular location">
    <subcellularLocation>
        <location evidence="1">Membrane</location>
        <topology evidence="1">Multi-pass membrane protein</topology>
    </subcellularLocation>
</comment>
<evidence type="ECO:0000256" key="1">
    <source>
        <dbReference type="ARBA" id="ARBA00004141"/>
    </source>
</evidence>
<evidence type="ECO:0000256" key="5">
    <source>
        <dbReference type="SAM" id="Phobius"/>
    </source>
</evidence>
<accession>A0A2S7KZB4</accession>
<evidence type="ECO:0008006" key="8">
    <source>
        <dbReference type="Google" id="ProtNLM"/>
    </source>
</evidence>
<dbReference type="GO" id="GO:0016020">
    <property type="term" value="C:membrane"/>
    <property type="evidence" value="ECO:0007669"/>
    <property type="project" value="UniProtKB-SubCell"/>
</dbReference>
<dbReference type="PANTHER" id="PTHR43424">
    <property type="entry name" value="LOCUS PUTATIVE PROTEIN 1-RELATED"/>
    <property type="match status" value="1"/>
</dbReference>
<comment type="caution">
    <text evidence="6">The sequence shown here is derived from an EMBL/GenBank/DDBJ whole genome shotgun (WGS) entry which is preliminary data.</text>
</comment>
<dbReference type="AlphaFoldDB" id="A0A2S7KZB4"/>
<dbReference type="OrthoDB" id="9815702at2"/>
<keyword evidence="3 5" id="KW-1133">Transmembrane helix</keyword>
<evidence type="ECO:0000313" key="6">
    <source>
        <dbReference type="EMBL" id="PQB07828.1"/>
    </source>
</evidence>
<evidence type="ECO:0000313" key="7">
    <source>
        <dbReference type="Proteomes" id="UP000239522"/>
    </source>
</evidence>
<name>A0A2S7KZB4_9FLAO</name>
<keyword evidence="2 5" id="KW-0812">Transmembrane</keyword>
<evidence type="ECO:0000256" key="3">
    <source>
        <dbReference type="ARBA" id="ARBA00022989"/>
    </source>
</evidence>
<dbReference type="InterPro" id="IPR052556">
    <property type="entry name" value="PolySynth_Transporter"/>
</dbReference>
<dbReference type="EMBL" id="MQUA01000013">
    <property type="protein sequence ID" value="PQB07828.1"/>
    <property type="molecule type" value="Genomic_DNA"/>
</dbReference>
<feature type="transmembrane region" description="Helical" evidence="5">
    <location>
        <begin position="55"/>
        <end position="72"/>
    </location>
</feature>
<keyword evidence="7" id="KW-1185">Reference proteome</keyword>
<reference evidence="6 7" key="1">
    <citation type="submission" date="2016-11" db="EMBL/GenBank/DDBJ databases">
        <title>Trade-off between light-utilization and light-protection in marine flavobacteria.</title>
        <authorList>
            <person name="Kumagai Y."/>
        </authorList>
    </citation>
    <scope>NUCLEOTIDE SEQUENCE [LARGE SCALE GENOMIC DNA]</scope>
    <source>
        <strain evidence="6 7">ATCC 700397</strain>
    </source>
</reference>
<dbReference type="Pfam" id="PF01943">
    <property type="entry name" value="Polysacc_synt"/>
    <property type="match status" value="1"/>
</dbReference>